<organism evidence="2 3">
    <name type="scientific">Polynucleobacter wuianus</name>
    <dbReference type="NCBI Taxonomy" id="1743168"/>
    <lineage>
        <taxon>Bacteria</taxon>
        <taxon>Pseudomonadati</taxon>
        <taxon>Pseudomonadota</taxon>
        <taxon>Betaproteobacteria</taxon>
        <taxon>Burkholderiales</taxon>
        <taxon>Burkholderiaceae</taxon>
        <taxon>Polynucleobacter</taxon>
    </lineage>
</organism>
<evidence type="ECO:0000313" key="3">
    <source>
        <dbReference type="Proteomes" id="UP000078463"/>
    </source>
</evidence>
<accession>A0A191UG76</accession>
<feature type="transmembrane region" description="Helical" evidence="1">
    <location>
        <begin position="62"/>
        <end position="83"/>
    </location>
</feature>
<evidence type="ECO:0000256" key="1">
    <source>
        <dbReference type="SAM" id="Phobius"/>
    </source>
</evidence>
<evidence type="ECO:0000313" key="2">
    <source>
        <dbReference type="EMBL" id="ANI99957.1"/>
    </source>
</evidence>
<protein>
    <recommendedName>
        <fullName evidence="4">Transmembrane protein</fullName>
    </recommendedName>
</protein>
<keyword evidence="1" id="KW-0472">Membrane</keyword>
<keyword evidence="3" id="KW-1185">Reference proteome</keyword>
<feature type="transmembrane region" description="Helical" evidence="1">
    <location>
        <begin position="32"/>
        <end position="50"/>
    </location>
</feature>
<feature type="transmembrane region" description="Helical" evidence="1">
    <location>
        <begin position="107"/>
        <end position="132"/>
    </location>
</feature>
<dbReference type="KEGG" id="pwu:A8O14_07675"/>
<gene>
    <name evidence="2" type="ORF">A8O14_07675</name>
</gene>
<sequence length="148" mass="16477">MKKSKLLFCALGLFFPGTGLNCFYLQGIKSFWAWTQLLALFGGFVGWGLLKDAHFSSGPGWVLLTFGFIAIEASWLTTIAFGLRPDQKWDAQFNPGIATHERSQSGWLVILTVIFSLVLGAGVMMTFLAIAFEQFFISQLQEARKLSQ</sequence>
<proteinExistence type="predicted"/>
<dbReference type="STRING" id="1743168.A8O14_07675"/>
<keyword evidence="1" id="KW-0812">Transmembrane</keyword>
<dbReference type="RefSeq" id="WP_068948965.1">
    <property type="nucleotide sequence ID" value="NZ_CP015922.1"/>
</dbReference>
<dbReference type="Proteomes" id="UP000078463">
    <property type="component" value="Chromosome"/>
</dbReference>
<dbReference type="OrthoDB" id="8702870at2"/>
<dbReference type="AlphaFoldDB" id="A0A191UG76"/>
<reference evidence="3" key="1">
    <citation type="submission" date="2016-05" db="EMBL/GenBank/DDBJ databases">
        <title>Polynucleobacter sp. QLW-P1FAT50C-4 genome.</title>
        <authorList>
            <person name="Hahn M.W."/>
        </authorList>
    </citation>
    <scope>NUCLEOTIDE SEQUENCE [LARGE SCALE GENOMIC DNA]</scope>
    <source>
        <strain evidence="3">QLW-P1FAT50C-4</strain>
    </source>
</reference>
<dbReference type="EMBL" id="CP015922">
    <property type="protein sequence ID" value="ANI99957.1"/>
    <property type="molecule type" value="Genomic_DNA"/>
</dbReference>
<evidence type="ECO:0008006" key="4">
    <source>
        <dbReference type="Google" id="ProtNLM"/>
    </source>
</evidence>
<name>A0A191UG76_9BURK</name>
<keyword evidence="1" id="KW-1133">Transmembrane helix</keyword>